<feature type="region of interest" description="Disordered" evidence="4">
    <location>
        <begin position="331"/>
        <end position="354"/>
    </location>
</feature>
<dbReference type="KEGG" id="vcn:VOLCADRAFT_108519"/>
<dbReference type="GO" id="GO:0003735">
    <property type="term" value="F:structural constituent of ribosome"/>
    <property type="evidence" value="ECO:0007669"/>
    <property type="project" value="InterPro"/>
</dbReference>
<dbReference type="GO" id="GO:1990904">
    <property type="term" value="C:ribonucleoprotein complex"/>
    <property type="evidence" value="ECO:0007669"/>
    <property type="project" value="UniProtKB-KW"/>
</dbReference>
<dbReference type="Pfam" id="PF00338">
    <property type="entry name" value="Ribosomal_S10"/>
    <property type="match status" value="1"/>
</dbReference>
<dbReference type="GeneID" id="9626101"/>
<dbReference type="InParanoid" id="D8UKL5"/>
<dbReference type="GO" id="GO:0006412">
    <property type="term" value="P:translation"/>
    <property type="evidence" value="ECO:0007669"/>
    <property type="project" value="InterPro"/>
</dbReference>
<name>D8UKL5_VOLCA</name>
<evidence type="ECO:0000256" key="4">
    <source>
        <dbReference type="SAM" id="MobiDB-lite"/>
    </source>
</evidence>
<keyword evidence="2" id="KW-0689">Ribosomal protein</keyword>
<proteinExistence type="inferred from homology"/>
<dbReference type="AlphaFoldDB" id="D8UKL5"/>
<organism evidence="7">
    <name type="scientific">Volvox carteri f. nagariensis</name>
    <dbReference type="NCBI Taxonomy" id="3068"/>
    <lineage>
        <taxon>Eukaryota</taxon>
        <taxon>Viridiplantae</taxon>
        <taxon>Chlorophyta</taxon>
        <taxon>core chlorophytes</taxon>
        <taxon>Chlorophyceae</taxon>
        <taxon>CS clade</taxon>
        <taxon>Chlamydomonadales</taxon>
        <taxon>Volvocaceae</taxon>
        <taxon>Volvox</taxon>
    </lineage>
</organism>
<evidence type="ECO:0000256" key="3">
    <source>
        <dbReference type="ARBA" id="ARBA00023274"/>
    </source>
</evidence>
<dbReference type="EMBL" id="GL378450">
    <property type="protein sequence ID" value="EFJ39735.1"/>
    <property type="molecule type" value="Genomic_DNA"/>
</dbReference>
<comment type="similarity">
    <text evidence="1">Belongs to the universal ribosomal protein uS10 family.</text>
</comment>
<keyword evidence="7" id="KW-1185">Reference proteome</keyword>
<evidence type="ECO:0000313" key="7">
    <source>
        <dbReference type="Proteomes" id="UP000001058"/>
    </source>
</evidence>
<dbReference type="RefSeq" id="XP_002959198.1">
    <property type="nucleotide sequence ID" value="XM_002959152.1"/>
</dbReference>
<gene>
    <name evidence="6" type="ORF">VOLCADRAFT_108519</name>
</gene>
<dbReference type="GO" id="GO:0005840">
    <property type="term" value="C:ribosome"/>
    <property type="evidence" value="ECO:0007669"/>
    <property type="project" value="UniProtKB-KW"/>
</dbReference>
<dbReference type="InterPro" id="IPR036838">
    <property type="entry name" value="Ribosomal_uS10_dom_sf"/>
</dbReference>
<dbReference type="SMART" id="SM01403">
    <property type="entry name" value="Ribosomal_S10"/>
    <property type="match status" value="1"/>
</dbReference>
<keyword evidence="3" id="KW-0687">Ribonucleoprotein</keyword>
<dbReference type="InterPro" id="IPR001848">
    <property type="entry name" value="Ribosomal_uS10"/>
</dbReference>
<evidence type="ECO:0000256" key="1">
    <source>
        <dbReference type="ARBA" id="ARBA00007102"/>
    </source>
</evidence>
<dbReference type="OrthoDB" id="366214at2759"/>
<dbReference type="Proteomes" id="UP000001058">
    <property type="component" value="Unassembled WGS sequence"/>
</dbReference>
<dbReference type="SUPFAM" id="SSF54999">
    <property type="entry name" value="Ribosomal protein S10"/>
    <property type="match status" value="1"/>
</dbReference>
<accession>D8UKL5</accession>
<sequence length="650" mass="69622">MMQQSALRVAWGLQNARGPLPSALQLALLSVADVPIQADAVPSSTLTFSHILSPAWRSVSASASDPTVGCISKSAVWARRNSSIVSVASAARPAAATGAHAIEIVVQGFEKRYVDMACNTLDDLLMLAFAPKSFAALPVGSPSPADAPTNVALGAISRRVVRLPWHRTRFTLLRSPHIDKQGMEQFERREYKTVLTAATNSDAELRRLLEAIKIYQFTGVQIRISCTSAQQVELPGDLTQILAGTALPQPSAAVEAAAAATPVRPPPLPGGGQAVLGSPRVALPAPRSPEALFQEELTSVLRVLRPMVWTGLQARRRTLDSVPEFAAWRQRTSQQQQQQHRGFRPPAPVASAIPGYEDDTGAVEDEADAAGSRTAYGRLLRQRMRQQLELMKATHPASAGTPEALQPAAAASYGLDPAVAADLLARIDAELLKVHEAALGGGGAPPPAGDGFTAAGAAATPVLSASMVSPAEYVYAVLKYAQYVDALYEAAGAAEACRRADAALQLAAPGAALRLLQLWSAATSMEFKQQLGLPPADVEKQILEEQLRREDMARSEHPLIGLIGFTTAIGATTSPKAFHWELPRRLPLGAPTLRSPRHLAMELAIHIARRQLLKGSRGRDRQQRFVRHHVYPNCLPKYALAVQIRNTSLT</sequence>
<dbReference type="PANTHER" id="PTHR11700">
    <property type="entry name" value="30S RIBOSOMAL PROTEIN S10 FAMILY MEMBER"/>
    <property type="match status" value="1"/>
</dbReference>
<evidence type="ECO:0000313" key="6">
    <source>
        <dbReference type="EMBL" id="EFJ39735.1"/>
    </source>
</evidence>
<protein>
    <recommendedName>
        <fullName evidence="5">Small ribosomal subunit protein uS10 domain-containing protein</fullName>
    </recommendedName>
</protein>
<reference evidence="6 7" key="1">
    <citation type="journal article" date="2010" name="Science">
        <title>Genomic analysis of organismal complexity in the multicellular green alga Volvox carteri.</title>
        <authorList>
            <person name="Prochnik S.E."/>
            <person name="Umen J."/>
            <person name="Nedelcu A.M."/>
            <person name="Hallmann A."/>
            <person name="Miller S.M."/>
            <person name="Nishii I."/>
            <person name="Ferris P."/>
            <person name="Kuo A."/>
            <person name="Mitros T."/>
            <person name="Fritz-Laylin L.K."/>
            <person name="Hellsten U."/>
            <person name="Chapman J."/>
            <person name="Simakov O."/>
            <person name="Rensing S.A."/>
            <person name="Terry A."/>
            <person name="Pangilinan J."/>
            <person name="Kapitonov V."/>
            <person name="Jurka J."/>
            <person name="Salamov A."/>
            <person name="Shapiro H."/>
            <person name="Schmutz J."/>
            <person name="Grimwood J."/>
            <person name="Lindquist E."/>
            <person name="Lucas S."/>
            <person name="Grigoriev I.V."/>
            <person name="Schmitt R."/>
            <person name="Kirk D."/>
            <person name="Rokhsar D.S."/>
        </authorList>
    </citation>
    <scope>NUCLEOTIDE SEQUENCE [LARGE SCALE GENOMIC DNA]</scope>
    <source>
        <strain evidence="7">f. Nagariensis / Eve</strain>
    </source>
</reference>
<dbReference type="InterPro" id="IPR027486">
    <property type="entry name" value="Ribosomal_uS10_dom"/>
</dbReference>
<evidence type="ECO:0000259" key="5">
    <source>
        <dbReference type="SMART" id="SM01403"/>
    </source>
</evidence>
<evidence type="ECO:0000256" key="2">
    <source>
        <dbReference type="ARBA" id="ARBA00022980"/>
    </source>
</evidence>
<dbReference type="Gene3D" id="3.30.70.600">
    <property type="entry name" value="Ribosomal protein S10 domain"/>
    <property type="match status" value="1"/>
</dbReference>
<feature type="domain" description="Small ribosomal subunit protein uS10" evidence="5">
    <location>
        <begin position="103"/>
        <end position="225"/>
    </location>
</feature>
<dbReference type="STRING" id="3068.D8UKL5"/>